<name>A0AAF0AJL4_9GAMM</name>
<evidence type="ECO:0000256" key="1">
    <source>
        <dbReference type="SAM" id="Phobius"/>
    </source>
</evidence>
<evidence type="ECO:0000313" key="3">
    <source>
        <dbReference type="Proteomes" id="UP001212189"/>
    </source>
</evidence>
<reference evidence="2 3" key="1">
    <citation type="submission" date="2022-12" db="EMBL/GenBank/DDBJ databases">
        <title>Coexistence and Characterization of a Novel Tigecycline Resistance gene tet(X) variant and blaNDM-1 in a Pseudomonas caeni Isolate of Chicken Origin.</title>
        <authorList>
            <person name="Lu X."/>
            <person name="Zhang L."/>
            <person name="Li R."/>
            <person name="Wang Z."/>
        </authorList>
    </citation>
    <scope>NUCLEOTIDE SEQUENCE [LARGE SCALE GENOMIC DNA]</scope>
    <source>
        <strain evidence="2 3">CE14</strain>
    </source>
</reference>
<dbReference type="Proteomes" id="UP001212189">
    <property type="component" value="Chromosome"/>
</dbReference>
<feature type="transmembrane region" description="Helical" evidence="1">
    <location>
        <begin position="47"/>
        <end position="66"/>
    </location>
</feature>
<keyword evidence="1" id="KW-1133">Transmembrane helix</keyword>
<dbReference type="KEGG" id="dce:O6P33_01695"/>
<accession>A0AAF0AJL4</accession>
<keyword evidence="1" id="KW-0472">Membrane</keyword>
<evidence type="ECO:0000313" key="2">
    <source>
        <dbReference type="EMBL" id="WBE25585.1"/>
    </source>
</evidence>
<organism evidence="2 3">
    <name type="scientific">Denitrificimonas caeni</name>
    <dbReference type="NCBI Taxonomy" id="521720"/>
    <lineage>
        <taxon>Bacteria</taxon>
        <taxon>Pseudomonadati</taxon>
        <taxon>Pseudomonadota</taxon>
        <taxon>Gammaproteobacteria</taxon>
        <taxon>Pseudomonadales</taxon>
        <taxon>Pseudomonadaceae</taxon>
        <taxon>Denitrificimonas</taxon>
    </lineage>
</organism>
<protein>
    <submittedName>
        <fullName evidence="2">Uncharacterized protein</fullName>
    </submittedName>
</protein>
<sequence length="67" mass="7605">MPPRLLTLFGALIIAVALWGLLRGKVIAGARGLRSNYYYKDDNPFSFYGFILIYLSLGSFLLYQSLR</sequence>
<dbReference type="AlphaFoldDB" id="A0AAF0AJL4"/>
<proteinExistence type="predicted"/>
<dbReference type="EMBL" id="CP114976">
    <property type="protein sequence ID" value="WBE25585.1"/>
    <property type="molecule type" value="Genomic_DNA"/>
</dbReference>
<gene>
    <name evidence="2" type="ORF">O6P33_01695</name>
</gene>
<keyword evidence="1" id="KW-0812">Transmembrane</keyword>
<keyword evidence="3" id="KW-1185">Reference proteome</keyword>
<dbReference type="RefSeq" id="WP_269818528.1">
    <property type="nucleotide sequence ID" value="NZ_CP114976.1"/>
</dbReference>